<gene>
    <name evidence="2" type="ORF">SAMN05421677_114105</name>
</gene>
<proteinExistence type="predicted"/>
<feature type="non-terminal residue" evidence="2">
    <location>
        <position position="1"/>
    </location>
</feature>
<dbReference type="Proteomes" id="UP000198860">
    <property type="component" value="Unassembled WGS sequence"/>
</dbReference>
<keyword evidence="3" id="KW-1185">Reference proteome</keyword>
<dbReference type="AlphaFoldDB" id="A0A1H0R7X3"/>
<sequence>STMSASYKGATVCDAPWSKESDYGEGSHAPRSLDLPHPAVESV</sequence>
<feature type="region of interest" description="Disordered" evidence="1">
    <location>
        <begin position="1"/>
        <end position="43"/>
    </location>
</feature>
<name>A0A1H0R7X3_HALAD</name>
<evidence type="ECO:0000313" key="2">
    <source>
        <dbReference type="EMBL" id="SDP25623.1"/>
    </source>
</evidence>
<evidence type="ECO:0000313" key="3">
    <source>
        <dbReference type="Proteomes" id="UP000198860"/>
    </source>
</evidence>
<evidence type="ECO:0000256" key="1">
    <source>
        <dbReference type="SAM" id="MobiDB-lite"/>
    </source>
</evidence>
<organism evidence="2 3">
    <name type="scientific">Halobacillus aidingensis</name>
    <dbReference type="NCBI Taxonomy" id="240303"/>
    <lineage>
        <taxon>Bacteria</taxon>
        <taxon>Bacillati</taxon>
        <taxon>Bacillota</taxon>
        <taxon>Bacilli</taxon>
        <taxon>Bacillales</taxon>
        <taxon>Bacillaceae</taxon>
        <taxon>Halobacillus</taxon>
    </lineage>
</organism>
<protein>
    <submittedName>
        <fullName evidence="2">Uncharacterized protein</fullName>
    </submittedName>
</protein>
<reference evidence="3" key="1">
    <citation type="submission" date="2016-10" db="EMBL/GenBank/DDBJ databases">
        <authorList>
            <person name="Varghese N."/>
            <person name="Submissions S."/>
        </authorList>
    </citation>
    <scope>NUCLEOTIDE SEQUENCE [LARGE SCALE GENOMIC DNA]</scope>
    <source>
        <strain evidence="3">CGMCC 1.3703</strain>
    </source>
</reference>
<accession>A0A1H0R7X3</accession>
<dbReference type="EMBL" id="FNIZ01000014">
    <property type="protein sequence ID" value="SDP25623.1"/>
    <property type="molecule type" value="Genomic_DNA"/>
</dbReference>